<keyword evidence="6 10" id="KW-0269">Exonuclease</keyword>
<dbReference type="Proteomes" id="UP001152320">
    <property type="component" value="Chromosome 2"/>
</dbReference>
<keyword evidence="4" id="KW-0540">Nuclease</keyword>
<keyword evidence="7" id="KW-0539">Nucleus</keyword>
<dbReference type="OrthoDB" id="8191639at2759"/>
<evidence type="ECO:0000313" key="10">
    <source>
        <dbReference type="EMBL" id="KAJ8047522.1"/>
    </source>
</evidence>
<dbReference type="CDD" id="cd06144">
    <property type="entry name" value="REX4_like"/>
    <property type="match status" value="1"/>
</dbReference>
<evidence type="ECO:0000256" key="6">
    <source>
        <dbReference type="ARBA" id="ARBA00022839"/>
    </source>
</evidence>
<comment type="caution">
    <text evidence="10">The sequence shown here is derived from an EMBL/GenBank/DDBJ whole genome shotgun (WGS) entry which is preliminary data.</text>
</comment>
<evidence type="ECO:0000259" key="9">
    <source>
        <dbReference type="SMART" id="SM00479"/>
    </source>
</evidence>
<keyword evidence="5" id="KW-0378">Hydrolase</keyword>
<dbReference type="EMBL" id="JAIZAY010000002">
    <property type="protein sequence ID" value="KAJ8047522.1"/>
    <property type="molecule type" value="Genomic_DNA"/>
</dbReference>
<sequence length="494" mass="56301">MSGPSKSNANQRNSNFWWYMKHGSKKGRKRKKQLGNNKDKSNAEEEVITKGREKEREVKKSITGVGTGAIGTDSISEVIASKQARKRKLKREAAKQEKLEKKKKKLQLNGQGTFGKDKEQERTSVEQRRRTKRFKRKRHKRKNDLEGSISHLVVTAGETSLVDEYTSSNIEKSAVLKMPSKGPEENVNKSEKCKKEPWSAKMQIKGDTSRSGDKTHDTNKDVEVDKNWKALMKKINYQPNKNLREEGKKVKLGQMEEGLKGHQEIWFDDVDPELLEDDEMTSKSETRKEGNPDLIKGGTPSTSLTKYIGIDCEMVGIGPNGEDHMLARVSLVNQHGSCIYDKFVAPSESITDYRTSVSGITPEKLKNAEDFATAQKEVYDIIKGRILVGHAVQNDLKVLFLSHKRSMIRDTSTYKPFQELCKTKRPSLKKLSRMILDVTVQRSSHDSVEDAQAAMKLFMLHRQAWEKDMKKTHKHREETEASDKMKEISVLHSN</sequence>
<dbReference type="InterPro" id="IPR047021">
    <property type="entry name" value="REXO1/3/4-like"/>
</dbReference>
<dbReference type="AlphaFoldDB" id="A0A9Q1CL20"/>
<evidence type="ECO:0000256" key="5">
    <source>
        <dbReference type="ARBA" id="ARBA00022801"/>
    </source>
</evidence>
<organism evidence="10 11">
    <name type="scientific">Holothuria leucospilota</name>
    <name type="common">Black long sea cucumber</name>
    <name type="synonym">Mertensiothuria leucospilota</name>
    <dbReference type="NCBI Taxonomy" id="206669"/>
    <lineage>
        <taxon>Eukaryota</taxon>
        <taxon>Metazoa</taxon>
        <taxon>Echinodermata</taxon>
        <taxon>Eleutherozoa</taxon>
        <taxon>Echinozoa</taxon>
        <taxon>Holothuroidea</taxon>
        <taxon>Aspidochirotacea</taxon>
        <taxon>Aspidochirotida</taxon>
        <taxon>Holothuriidae</taxon>
        <taxon>Holothuria</taxon>
    </lineage>
</organism>
<evidence type="ECO:0000313" key="11">
    <source>
        <dbReference type="Proteomes" id="UP001152320"/>
    </source>
</evidence>
<dbReference type="InterPro" id="IPR036397">
    <property type="entry name" value="RNaseH_sf"/>
</dbReference>
<dbReference type="Gene3D" id="3.30.420.10">
    <property type="entry name" value="Ribonuclease H-like superfamily/Ribonuclease H"/>
    <property type="match status" value="1"/>
</dbReference>
<accession>A0A9Q1CL20</accession>
<feature type="compositionally biased region" description="Basic and acidic residues" evidence="8">
    <location>
        <begin position="91"/>
        <end position="100"/>
    </location>
</feature>
<dbReference type="PANTHER" id="PTHR12801:SF158">
    <property type="entry name" value="RNA EXONUCLEASE 4"/>
    <property type="match status" value="1"/>
</dbReference>
<evidence type="ECO:0000256" key="4">
    <source>
        <dbReference type="ARBA" id="ARBA00022722"/>
    </source>
</evidence>
<feature type="compositionally biased region" description="Basic and acidic residues" evidence="8">
    <location>
        <begin position="37"/>
        <end position="60"/>
    </location>
</feature>
<feature type="compositionally biased region" description="Basic residues" evidence="8">
    <location>
        <begin position="129"/>
        <end position="142"/>
    </location>
</feature>
<feature type="compositionally biased region" description="Basic and acidic residues" evidence="8">
    <location>
        <begin position="182"/>
        <end position="198"/>
    </location>
</feature>
<dbReference type="PANTHER" id="PTHR12801">
    <property type="entry name" value="RNA EXONUCLEASE REXO1 / RECO3 FAMILY MEMBER-RELATED"/>
    <property type="match status" value="1"/>
</dbReference>
<feature type="region of interest" description="Disordered" evidence="8">
    <location>
        <begin position="174"/>
        <end position="219"/>
    </location>
</feature>
<dbReference type="GO" id="GO:0008408">
    <property type="term" value="F:3'-5' exonuclease activity"/>
    <property type="evidence" value="ECO:0007669"/>
    <property type="project" value="InterPro"/>
</dbReference>
<dbReference type="SMART" id="SM00479">
    <property type="entry name" value="EXOIII"/>
    <property type="match status" value="1"/>
</dbReference>
<dbReference type="InterPro" id="IPR012337">
    <property type="entry name" value="RNaseH-like_sf"/>
</dbReference>
<feature type="compositionally biased region" description="Basic and acidic residues" evidence="8">
    <location>
        <begin position="280"/>
        <end position="291"/>
    </location>
</feature>
<evidence type="ECO:0000256" key="1">
    <source>
        <dbReference type="ARBA" id="ARBA00004123"/>
    </source>
</evidence>
<evidence type="ECO:0000256" key="2">
    <source>
        <dbReference type="ARBA" id="ARBA00010489"/>
    </source>
</evidence>
<dbReference type="InterPro" id="IPR013520">
    <property type="entry name" value="Ribonucl_H"/>
</dbReference>
<feature type="region of interest" description="Disordered" evidence="8">
    <location>
        <begin position="1"/>
        <end position="149"/>
    </location>
</feature>
<feature type="domain" description="Exonuclease" evidence="9">
    <location>
        <begin position="306"/>
        <end position="467"/>
    </location>
</feature>
<feature type="compositionally biased region" description="Basic residues" evidence="8">
    <location>
        <begin position="22"/>
        <end position="33"/>
    </location>
</feature>
<evidence type="ECO:0000256" key="3">
    <source>
        <dbReference type="ARBA" id="ARBA00016937"/>
    </source>
</evidence>
<comment type="similarity">
    <text evidence="2">Belongs to the REXO4 family.</text>
</comment>
<dbReference type="Pfam" id="PF00929">
    <property type="entry name" value="RNase_T"/>
    <property type="match status" value="1"/>
</dbReference>
<reference evidence="10" key="1">
    <citation type="submission" date="2021-10" db="EMBL/GenBank/DDBJ databases">
        <title>Tropical sea cucumber genome reveals ecological adaptation and Cuvierian tubules defense mechanism.</title>
        <authorList>
            <person name="Chen T."/>
        </authorList>
    </citation>
    <scope>NUCLEOTIDE SEQUENCE</scope>
    <source>
        <strain evidence="10">Nanhai2018</strain>
        <tissue evidence="10">Muscle</tissue>
    </source>
</reference>
<dbReference type="GO" id="GO:0006364">
    <property type="term" value="P:rRNA processing"/>
    <property type="evidence" value="ECO:0007669"/>
    <property type="project" value="InterPro"/>
</dbReference>
<dbReference type="GO" id="GO:0003676">
    <property type="term" value="F:nucleic acid binding"/>
    <property type="evidence" value="ECO:0007669"/>
    <property type="project" value="InterPro"/>
</dbReference>
<dbReference type="SUPFAM" id="SSF53098">
    <property type="entry name" value="Ribonuclease H-like"/>
    <property type="match status" value="1"/>
</dbReference>
<keyword evidence="11" id="KW-1185">Reference proteome</keyword>
<feature type="region of interest" description="Disordered" evidence="8">
    <location>
        <begin position="472"/>
        <end position="494"/>
    </location>
</feature>
<feature type="compositionally biased region" description="Basic and acidic residues" evidence="8">
    <location>
        <begin position="207"/>
        <end position="219"/>
    </location>
</feature>
<name>A0A9Q1CL20_HOLLE</name>
<feature type="compositionally biased region" description="Polar residues" evidence="8">
    <location>
        <begin position="1"/>
        <end position="16"/>
    </location>
</feature>
<proteinExistence type="inferred from homology"/>
<comment type="subcellular location">
    <subcellularLocation>
        <location evidence="1">Nucleus</location>
    </subcellularLocation>
</comment>
<gene>
    <name evidence="10" type="ORF">HOLleu_06548</name>
</gene>
<evidence type="ECO:0000256" key="8">
    <source>
        <dbReference type="SAM" id="MobiDB-lite"/>
    </source>
</evidence>
<dbReference type="InterPro" id="IPR037431">
    <property type="entry name" value="REX4_DEDDh_dom"/>
</dbReference>
<evidence type="ECO:0000256" key="7">
    <source>
        <dbReference type="ARBA" id="ARBA00023242"/>
    </source>
</evidence>
<dbReference type="GO" id="GO:0005634">
    <property type="term" value="C:nucleus"/>
    <property type="evidence" value="ECO:0007669"/>
    <property type="project" value="UniProtKB-SubCell"/>
</dbReference>
<feature type="compositionally biased region" description="Basic and acidic residues" evidence="8">
    <location>
        <begin position="115"/>
        <end position="128"/>
    </location>
</feature>
<feature type="region of interest" description="Disordered" evidence="8">
    <location>
        <begin position="279"/>
        <end position="299"/>
    </location>
</feature>
<protein>
    <recommendedName>
        <fullName evidence="3">RNA exonuclease 4</fullName>
    </recommendedName>
</protein>
<dbReference type="FunFam" id="3.30.420.10:FF:000007">
    <property type="entry name" value="Interferon-stimulated exonuclease gene 20"/>
    <property type="match status" value="1"/>
</dbReference>